<name>A0A8J8TTC7_9EURY</name>
<organism evidence="2 3">
    <name type="scientific">Natronococcus pandeyae</name>
    <dbReference type="NCBI Taxonomy" id="2055836"/>
    <lineage>
        <taxon>Archaea</taxon>
        <taxon>Methanobacteriati</taxon>
        <taxon>Methanobacteriota</taxon>
        <taxon>Stenosarchaea group</taxon>
        <taxon>Halobacteria</taxon>
        <taxon>Halobacteriales</taxon>
        <taxon>Natrialbaceae</taxon>
        <taxon>Natronococcus</taxon>
    </lineage>
</organism>
<keyword evidence="1" id="KW-1133">Transmembrane helix</keyword>
<dbReference type="Proteomes" id="UP000766904">
    <property type="component" value="Unassembled WGS sequence"/>
</dbReference>
<keyword evidence="1" id="KW-0472">Membrane</keyword>
<dbReference type="RefSeq" id="WP_148855668.1">
    <property type="nucleotide sequence ID" value="NZ_PHNJ01000001.1"/>
</dbReference>
<reference evidence="2" key="1">
    <citation type="submission" date="2017-11" db="EMBL/GenBank/DDBJ databases">
        <authorList>
            <person name="Kajale S.C."/>
            <person name="Sharma A."/>
        </authorList>
    </citation>
    <scope>NUCLEOTIDE SEQUENCE</scope>
    <source>
        <strain evidence="2">LS1_42</strain>
    </source>
</reference>
<keyword evidence="1" id="KW-0812">Transmembrane</keyword>
<protein>
    <recommendedName>
        <fullName evidence="4">Mercuric transport protein MerT</fullName>
    </recommendedName>
</protein>
<dbReference type="AlphaFoldDB" id="A0A8J8TTC7"/>
<gene>
    <name evidence="2" type="ORF">CV102_00310</name>
</gene>
<feature type="transmembrane region" description="Helical" evidence="1">
    <location>
        <begin position="21"/>
        <end position="48"/>
    </location>
</feature>
<dbReference type="EMBL" id="PHNJ01000001">
    <property type="protein sequence ID" value="TYL40060.1"/>
    <property type="molecule type" value="Genomic_DNA"/>
</dbReference>
<proteinExistence type="predicted"/>
<feature type="transmembrane region" description="Helical" evidence="1">
    <location>
        <begin position="100"/>
        <end position="129"/>
    </location>
</feature>
<sequence>MAGSEELTETDRRFLVRFVPVAAFIGGLCCFTPVAVVLLGIGSVSYAVSLTDLLYYEYAWAFRLAGLTFLLSAFVVHLYVNEEVCSVDVAVRKRRQILNLLGVVLTAGAIAYVVWLYVIVEIVGLLLGIW</sequence>
<evidence type="ECO:0008006" key="4">
    <source>
        <dbReference type="Google" id="ProtNLM"/>
    </source>
</evidence>
<comment type="caution">
    <text evidence="2">The sequence shown here is derived from an EMBL/GenBank/DDBJ whole genome shotgun (WGS) entry which is preliminary data.</text>
</comment>
<keyword evidence="3" id="KW-1185">Reference proteome</keyword>
<feature type="transmembrane region" description="Helical" evidence="1">
    <location>
        <begin position="60"/>
        <end position="80"/>
    </location>
</feature>
<evidence type="ECO:0000313" key="2">
    <source>
        <dbReference type="EMBL" id="TYL40060.1"/>
    </source>
</evidence>
<accession>A0A8J8TTC7</accession>
<evidence type="ECO:0000313" key="3">
    <source>
        <dbReference type="Proteomes" id="UP000766904"/>
    </source>
</evidence>
<evidence type="ECO:0000256" key="1">
    <source>
        <dbReference type="SAM" id="Phobius"/>
    </source>
</evidence>